<dbReference type="Pfam" id="PF12804">
    <property type="entry name" value="NTP_transf_3"/>
    <property type="match status" value="1"/>
</dbReference>
<protein>
    <submittedName>
        <fullName evidence="6">Hsp20/alpha crystallin family protein</fullName>
    </submittedName>
</protein>
<dbReference type="SUPFAM" id="SSF53448">
    <property type="entry name" value="Nucleotide-diphospho-sugar transferases"/>
    <property type="match status" value="1"/>
</dbReference>
<evidence type="ECO:0000256" key="3">
    <source>
        <dbReference type="PROSITE-ProRule" id="PRU00285"/>
    </source>
</evidence>
<dbReference type="GO" id="GO:0016779">
    <property type="term" value="F:nucleotidyltransferase activity"/>
    <property type="evidence" value="ECO:0007669"/>
    <property type="project" value="UniProtKB-KW"/>
</dbReference>
<feature type="domain" description="SHSP" evidence="5">
    <location>
        <begin position="279"/>
        <end position="380"/>
    </location>
</feature>
<evidence type="ECO:0000259" key="5">
    <source>
        <dbReference type="PROSITE" id="PS01031"/>
    </source>
</evidence>
<keyword evidence="2" id="KW-0548">Nucleotidyltransferase</keyword>
<comment type="caution">
    <text evidence="6">The sequence shown here is derived from an EMBL/GenBank/DDBJ whole genome shotgun (WGS) entry which is preliminary data.</text>
</comment>
<sequence>MKCLIIAAGKGSRLWHKGKSKPLIPVLGIPLIERVIRSVTASGIDDFYIVIGYKGEQVRTFLDALSKRLGINVTFIINNEWEKENGYSVLKAKGYINEPFLLLMADHLFDPVNVNKLIKYPLDDGDIVIGTDKNVHNPLVDLQDVTRVYTENGKIRKIGKGLTSYNGFDTGIFLCTPAIFNAIERRLSEFNDTTLSGAIQLLAAHGNANDHKIVPESRLFNQEDSIDNSMLDSFFDDDFFRSKKSPFEEMEKIRERMMRQFESHSGDSKGGIFDSWFKKKFGGGNPGEIKQREDDDFVYYDITIKDLVNQKLDIQVQDGQITISGTIEKKSSDKEDKENSRQYFSSTFHRSFPVPYGVDDTKVQIDQDGEKVIIKLPKIK</sequence>
<dbReference type="InterPro" id="IPR050065">
    <property type="entry name" value="GlmU-like"/>
</dbReference>
<dbReference type="PROSITE" id="PS01031">
    <property type="entry name" value="SHSP"/>
    <property type="match status" value="1"/>
</dbReference>
<evidence type="ECO:0000256" key="4">
    <source>
        <dbReference type="RuleBase" id="RU003616"/>
    </source>
</evidence>
<evidence type="ECO:0000256" key="1">
    <source>
        <dbReference type="ARBA" id="ARBA00022679"/>
    </source>
</evidence>
<name>A0A1E3XBK2_9BACT</name>
<dbReference type="InterPro" id="IPR008978">
    <property type="entry name" value="HSP20-like_chaperone"/>
</dbReference>
<dbReference type="InterPro" id="IPR029044">
    <property type="entry name" value="Nucleotide-diphossugar_trans"/>
</dbReference>
<dbReference type="CDD" id="cd06464">
    <property type="entry name" value="ACD_sHsps-like"/>
    <property type="match status" value="1"/>
</dbReference>
<organism evidence="6 7">
    <name type="scientific">Candidatus Scalindua rubra</name>
    <dbReference type="NCBI Taxonomy" id="1872076"/>
    <lineage>
        <taxon>Bacteria</taxon>
        <taxon>Pseudomonadati</taxon>
        <taxon>Planctomycetota</taxon>
        <taxon>Candidatus Brocadiia</taxon>
        <taxon>Candidatus Brocadiales</taxon>
        <taxon>Candidatus Scalinduaceae</taxon>
        <taxon>Candidatus Scalindua</taxon>
    </lineage>
</organism>
<dbReference type="Proteomes" id="UP000094056">
    <property type="component" value="Unassembled WGS sequence"/>
</dbReference>
<dbReference type="PANTHER" id="PTHR43584">
    <property type="entry name" value="NUCLEOTIDYL TRANSFERASE"/>
    <property type="match status" value="1"/>
</dbReference>
<proteinExistence type="inferred from homology"/>
<dbReference type="EMBL" id="MAYW01000040">
    <property type="protein sequence ID" value="ODS33037.1"/>
    <property type="molecule type" value="Genomic_DNA"/>
</dbReference>
<keyword evidence="1" id="KW-0808">Transferase</keyword>
<evidence type="ECO:0000313" key="6">
    <source>
        <dbReference type="EMBL" id="ODS33037.1"/>
    </source>
</evidence>
<dbReference type="SUPFAM" id="SSF49764">
    <property type="entry name" value="HSP20-like chaperones"/>
    <property type="match status" value="1"/>
</dbReference>
<comment type="similarity">
    <text evidence="3 4">Belongs to the small heat shock protein (HSP20) family.</text>
</comment>
<dbReference type="Pfam" id="PF00011">
    <property type="entry name" value="HSP20"/>
    <property type="match status" value="1"/>
</dbReference>
<dbReference type="PANTHER" id="PTHR43584:SF8">
    <property type="entry name" value="N-ACETYLMURAMATE ALPHA-1-PHOSPHATE URIDYLYLTRANSFERASE"/>
    <property type="match status" value="1"/>
</dbReference>
<dbReference type="Gene3D" id="2.60.40.790">
    <property type="match status" value="1"/>
</dbReference>
<accession>A0A1E3XBK2</accession>
<reference evidence="6 7" key="1">
    <citation type="submission" date="2016-07" db="EMBL/GenBank/DDBJ databases">
        <title>Draft genome of Scalindua rubra, obtained from a brine-seawater interface in the Red Sea, sheds light on salt adaptation in anammox bacteria.</title>
        <authorList>
            <person name="Speth D.R."/>
            <person name="Lagkouvardos I."/>
            <person name="Wang Y."/>
            <person name="Qian P.-Y."/>
            <person name="Dutilh B.E."/>
            <person name="Jetten M.S."/>
        </authorList>
    </citation>
    <scope>NUCLEOTIDE SEQUENCE [LARGE SCALE GENOMIC DNA]</scope>
    <source>
        <strain evidence="6">BSI-1</strain>
    </source>
</reference>
<evidence type="ECO:0000313" key="7">
    <source>
        <dbReference type="Proteomes" id="UP000094056"/>
    </source>
</evidence>
<dbReference type="InterPro" id="IPR025877">
    <property type="entry name" value="MobA-like_NTP_Trfase"/>
</dbReference>
<dbReference type="InterPro" id="IPR002068">
    <property type="entry name" value="A-crystallin/Hsp20_dom"/>
</dbReference>
<dbReference type="AlphaFoldDB" id="A0A1E3XBK2"/>
<evidence type="ECO:0000256" key="2">
    <source>
        <dbReference type="ARBA" id="ARBA00022695"/>
    </source>
</evidence>
<dbReference type="Gene3D" id="3.90.550.10">
    <property type="entry name" value="Spore Coat Polysaccharide Biosynthesis Protein SpsA, Chain A"/>
    <property type="match status" value="1"/>
</dbReference>
<gene>
    <name evidence="6" type="ORF">SCARUB_01856</name>
</gene>